<reference evidence="2 3" key="1">
    <citation type="submission" date="2021-05" db="EMBL/GenBank/DDBJ databases">
        <title>Genome Assembly of Synthetic Allotetraploid Brassica napus Reveals Homoeologous Exchanges between Subgenomes.</title>
        <authorList>
            <person name="Davis J.T."/>
        </authorList>
    </citation>
    <scope>NUCLEOTIDE SEQUENCE [LARGE SCALE GENOMIC DNA]</scope>
    <source>
        <strain evidence="3">cv. Da-Ae</strain>
        <tissue evidence="2">Seedling</tissue>
    </source>
</reference>
<gene>
    <name evidence="2" type="ORF">HID58_049582</name>
</gene>
<accession>A0ABQ8B5G1</accession>
<feature type="non-terminal residue" evidence="2">
    <location>
        <position position="1"/>
    </location>
</feature>
<feature type="non-terminal residue" evidence="2">
    <location>
        <position position="190"/>
    </location>
</feature>
<keyword evidence="1" id="KW-0472">Membrane</keyword>
<evidence type="ECO:0000256" key="1">
    <source>
        <dbReference type="SAM" id="Phobius"/>
    </source>
</evidence>
<evidence type="ECO:0000313" key="3">
    <source>
        <dbReference type="Proteomes" id="UP000824890"/>
    </source>
</evidence>
<feature type="transmembrane region" description="Helical" evidence="1">
    <location>
        <begin position="12"/>
        <end position="42"/>
    </location>
</feature>
<keyword evidence="1" id="KW-1133">Transmembrane helix</keyword>
<protein>
    <submittedName>
        <fullName evidence="2">Uncharacterized protein</fullName>
    </submittedName>
</protein>
<name>A0ABQ8B5G1_BRANA</name>
<sequence length="190" mass="22253">FDNSFKFEYKRSVLVCFLIPILIYFYFLQMHVATLIAVYANWELTKRHLMGMGWGVAIQYCNILPIRHFQIHLDGKAWLNLFENKTAFTRKKDYEKTKREGERERGSMGTCSKDTSRLVAKRSCYTELSESAEQAKRRTEIARLRKLHTLWGHVESVVGLVTKTISSEARNSSRQILEQTELLEIGVDYY</sequence>
<dbReference type="EMBL" id="JAGKQM010000012">
    <property type="protein sequence ID" value="KAH0900014.1"/>
    <property type="molecule type" value="Genomic_DNA"/>
</dbReference>
<keyword evidence="1" id="KW-0812">Transmembrane</keyword>
<keyword evidence="3" id="KW-1185">Reference proteome</keyword>
<organism evidence="2 3">
    <name type="scientific">Brassica napus</name>
    <name type="common">Rape</name>
    <dbReference type="NCBI Taxonomy" id="3708"/>
    <lineage>
        <taxon>Eukaryota</taxon>
        <taxon>Viridiplantae</taxon>
        <taxon>Streptophyta</taxon>
        <taxon>Embryophyta</taxon>
        <taxon>Tracheophyta</taxon>
        <taxon>Spermatophyta</taxon>
        <taxon>Magnoliopsida</taxon>
        <taxon>eudicotyledons</taxon>
        <taxon>Gunneridae</taxon>
        <taxon>Pentapetalae</taxon>
        <taxon>rosids</taxon>
        <taxon>malvids</taxon>
        <taxon>Brassicales</taxon>
        <taxon>Brassicaceae</taxon>
        <taxon>Brassiceae</taxon>
        <taxon>Brassica</taxon>
    </lineage>
</organism>
<dbReference type="Gene3D" id="6.10.140.890">
    <property type="match status" value="1"/>
</dbReference>
<proteinExistence type="predicted"/>
<comment type="caution">
    <text evidence="2">The sequence shown here is derived from an EMBL/GenBank/DDBJ whole genome shotgun (WGS) entry which is preliminary data.</text>
</comment>
<evidence type="ECO:0000313" key="2">
    <source>
        <dbReference type="EMBL" id="KAH0900014.1"/>
    </source>
</evidence>
<dbReference type="Proteomes" id="UP000824890">
    <property type="component" value="Unassembled WGS sequence"/>
</dbReference>